<dbReference type="Proteomes" id="UP001596997">
    <property type="component" value="Unassembled WGS sequence"/>
</dbReference>
<protein>
    <submittedName>
        <fullName evidence="1">ABC transporter ATPase</fullName>
    </submittedName>
</protein>
<organism evidence="1 2">
    <name type="scientific">Pseudofulvibacter geojedonensis</name>
    <dbReference type="NCBI Taxonomy" id="1123758"/>
    <lineage>
        <taxon>Bacteria</taxon>
        <taxon>Pseudomonadati</taxon>
        <taxon>Bacteroidota</taxon>
        <taxon>Flavobacteriia</taxon>
        <taxon>Flavobacteriales</taxon>
        <taxon>Flavobacteriaceae</taxon>
        <taxon>Pseudofulvibacter</taxon>
    </lineage>
</organism>
<dbReference type="EMBL" id="JBHTJM010000008">
    <property type="protein sequence ID" value="MFD0964185.1"/>
    <property type="molecule type" value="Genomic_DNA"/>
</dbReference>
<reference evidence="2" key="1">
    <citation type="journal article" date="2019" name="Int. J. Syst. Evol. Microbiol.">
        <title>The Global Catalogue of Microorganisms (GCM) 10K type strain sequencing project: providing services to taxonomists for standard genome sequencing and annotation.</title>
        <authorList>
            <consortium name="The Broad Institute Genomics Platform"/>
            <consortium name="The Broad Institute Genome Sequencing Center for Infectious Disease"/>
            <person name="Wu L."/>
            <person name="Ma J."/>
        </authorList>
    </citation>
    <scope>NUCLEOTIDE SEQUENCE [LARGE SCALE GENOMIC DNA]</scope>
    <source>
        <strain evidence="2">CCUG 62114</strain>
    </source>
</reference>
<evidence type="ECO:0000313" key="1">
    <source>
        <dbReference type="EMBL" id="MFD0964185.1"/>
    </source>
</evidence>
<keyword evidence="2" id="KW-1185">Reference proteome</keyword>
<proteinExistence type="predicted"/>
<evidence type="ECO:0000313" key="2">
    <source>
        <dbReference type="Proteomes" id="UP001596997"/>
    </source>
</evidence>
<gene>
    <name evidence="1" type="ORF">ACFQ1O_09230</name>
</gene>
<name>A0ABW3I308_9FLAO</name>
<comment type="caution">
    <text evidence="1">The sequence shown here is derived from an EMBL/GenBank/DDBJ whole genome shotgun (WGS) entry which is preliminary data.</text>
</comment>
<accession>A0ABW3I308</accession>
<dbReference type="RefSeq" id="WP_377715654.1">
    <property type="nucleotide sequence ID" value="NZ_JBHTJM010000008.1"/>
</dbReference>
<sequence>MYVPFSELPDHSRVWIYQSNRRFTEQELKEISAKIQEFLENWAAHGTGLQASFEIKYERFIILAVNQDTQTATGCSIDSSVQFIQQLEKEFEVELLDKMNVAFKQGDFVNFKPLTEFKKIAKSGAVGKKTIVFNNLVTNIAEYKEGWEIPAQDSWHGRFFK</sequence>